<feature type="region of interest" description="Disordered" evidence="7">
    <location>
        <begin position="1"/>
        <end position="26"/>
    </location>
</feature>
<dbReference type="RefSeq" id="WP_201369658.1">
    <property type="nucleotide sequence ID" value="NZ_BNJG01000001.1"/>
</dbReference>
<dbReference type="PROSITE" id="PS50850">
    <property type="entry name" value="MFS"/>
    <property type="match status" value="1"/>
</dbReference>
<evidence type="ECO:0000256" key="2">
    <source>
        <dbReference type="ARBA" id="ARBA00022448"/>
    </source>
</evidence>
<organism evidence="10 11">
    <name type="scientific">Ktedonobacter robiniae</name>
    <dbReference type="NCBI Taxonomy" id="2778365"/>
    <lineage>
        <taxon>Bacteria</taxon>
        <taxon>Bacillati</taxon>
        <taxon>Chloroflexota</taxon>
        <taxon>Ktedonobacteria</taxon>
        <taxon>Ktedonobacterales</taxon>
        <taxon>Ktedonobacteraceae</taxon>
        <taxon>Ktedonobacter</taxon>
    </lineage>
</organism>
<keyword evidence="11" id="KW-1185">Reference proteome</keyword>
<keyword evidence="6 8" id="KW-0472">Membrane</keyword>
<comment type="caution">
    <text evidence="10">The sequence shown here is derived from an EMBL/GenBank/DDBJ whole genome shotgun (WGS) entry which is preliminary data.</text>
</comment>
<evidence type="ECO:0000256" key="6">
    <source>
        <dbReference type="ARBA" id="ARBA00023136"/>
    </source>
</evidence>
<evidence type="ECO:0000256" key="1">
    <source>
        <dbReference type="ARBA" id="ARBA00004651"/>
    </source>
</evidence>
<evidence type="ECO:0000313" key="10">
    <source>
        <dbReference type="EMBL" id="GHO52789.1"/>
    </source>
</evidence>
<comment type="subcellular location">
    <subcellularLocation>
        <location evidence="1">Cell membrane</location>
        <topology evidence="1">Multi-pass membrane protein</topology>
    </subcellularLocation>
</comment>
<reference evidence="10 11" key="1">
    <citation type="journal article" date="2021" name="Int. J. Syst. Evol. Microbiol.">
        <title>Reticulibacter mediterranei gen. nov., sp. nov., within the new family Reticulibacteraceae fam. nov., and Ktedonospora formicarum gen. nov., sp. nov., Ktedonobacter robiniae sp. nov., Dictyobacter formicarum sp. nov. and Dictyobacter arantiisoli sp. nov., belonging to the class Ktedonobacteria.</title>
        <authorList>
            <person name="Yabe S."/>
            <person name="Zheng Y."/>
            <person name="Wang C.M."/>
            <person name="Sakai Y."/>
            <person name="Abe K."/>
            <person name="Yokota A."/>
            <person name="Donadio S."/>
            <person name="Cavaletti L."/>
            <person name="Monciardini P."/>
        </authorList>
    </citation>
    <scope>NUCLEOTIDE SEQUENCE [LARGE SCALE GENOMIC DNA]</scope>
    <source>
        <strain evidence="10 11">SOSP1-30</strain>
    </source>
</reference>
<dbReference type="Gene3D" id="1.20.1250.20">
    <property type="entry name" value="MFS general substrate transporter like domains"/>
    <property type="match status" value="1"/>
</dbReference>
<protein>
    <submittedName>
        <fullName evidence="10">MFS transporter</fullName>
    </submittedName>
</protein>
<name>A0ABQ3UJ94_9CHLR</name>
<dbReference type="PANTHER" id="PTHR43266">
    <property type="entry name" value="MACROLIDE-EFFLUX PROTEIN"/>
    <property type="match status" value="1"/>
</dbReference>
<evidence type="ECO:0000313" key="11">
    <source>
        <dbReference type="Proteomes" id="UP000654345"/>
    </source>
</evidence>
<dbReference type="InterPro" id="IPR020846">
    <property type="entry name" value="MFS_dom"/>
</dbReference>
<gene>
    <name evidence="10" type="ORF">KSB_12640</name>
</gene>
<dbReference type="Proteomes" id="UP000654345">
    <property type="component" value="Unassembled WGS sequence"/>
</dbReference>
<evidence type="ECO:0000256" key="7">
    <source>
        <dbReference type="SAM" id="MobiDB-lite"/>
    </source>
</evidence>
<feature type="transmembrane region" description="Helical" evidence="8">
    <location>
        <begin position="186"/>
        <end position="210"/>
    </location>
</feature>
<dbReference type="CDD" id="cd06173">
    <property type="entry name" value="MFS_MefA_like"/>
    <property type="match status" value="1"/>
</dbReference>
<feature type="transmembrane region" description="Helical" evidence="8">
    <location>
        <begin position="407"/>
        <end position="427"/>
    </location>
</feature>
<feature type="domain" description="Major facilitator superfamily (MFS) profile" evidence="9">
    <location>
        <begin position="34"/>
        <end position="431"/>
    </location>
</feature>
<feature type="transmembrane region" description="Helical" evidence="8">
    <location>
        <begin position="35"/>
        <end position="61"/>
    </location>
</feature>
<evidence type="ECO:0000256" key="4">
    <source>
        <dbReference type="ARBA" id="ARBA00022692"/>
    </source>
</evidence>
<evidence type="ECO:0000256" key="8">
    <source>
        <dbReference type="SAM" id="Phobius"/>
    </source>
</evidence>
<dbReference type="Pfam" id="PF07690">
    <property type="entry name" value="MFS_1"/>
    <property type="match status" value="1"/>
</dbReference>
<feature type="transmembrane region" description="Helical" evidence="8">
    <location>
        <begin position="380"/>
        <end position="401"/>
    </location>
</feature>
<dbReference type="EMBL" id="BNJG01000001">
    <property type="protein sequence ID" value="GHO52789.1"/>
    <property type="molecule type" value="Genomic_DNA"/>
</dbReference>
<dbReference type="PANTHER" id="PTHR43266:SF2">
    <property type="entry name" value="MAJOR FACILITATOR SUPERFAMILY (MFS) PROFILE DOMAIN-CONTAINING PROTEIN"/>
    <property type="match status" value="1"/>
</dbReference>
<proteinExistence type="predicted"/>
<keyword evidence="2" id="KW-0813">Transport</keyword>
<dbReference type="SUPFAM" id="SSF103473">
    <property type="entry name" value="MFS general substrate transporter"/>
    <property type="match status" value="1"/>
</dbReference>
<dbReference type="InterPro" id="IPR036259">
    <property type="entry name" value="MFS_trans_sf"/>
</dbReference>
<evidence type="ECO:0000259" key="9">
    <source>
        <dbReference type="PROSITE" id="PS50850"/>
    </source>
</evidence>
<keyword evidence="4 8" id="KW-0812">Transmembrane</keyword>
<evidence type="ECO:0000256" key="3">
    <source>
        <dbReference type="ARBA" id="ARBA00022475"/>
    </source>
</evidence>
<accession>A0ABQ3UJ94</accession>
<keyword evidence="5 8" id="KW-1133">Transmembrane helix</keyword>
<feature type="transmembrane region" description="Helical" evidence="8">
    <location>
        <begin position="253"/>
        <end position="277"/>
    </location>
</feature>
<feature type="transmembrane region" description="Helical" evidence="8">
    <location>
        <begin position="73"/>
        <end position="92"/>
    </location>
</feature>
<dbReference type="InterPro" id="IPR011701">
    <property type="entry name" value="MFS"/>
</dbReference>
<evidence type="ECO:0000256" key="5">
    <source>
        <dbReference type="ARBA" id="ARBA00022989"/>
    </source>
</evidence>
<keyword evidence="3" id="KW-1003">Cell membrane</keyword>
<feature type="transmembrane region" description="Helical" evidence="8">
    <location>
        <begin position="343"/>
        <end position="368"/>
    </location>
</feature>
<sequence>MQIESSGPVATDTLAKSARTGAPNPRRRLVHNRNFVLLACAQGISNVGDFFFTTTLLVWIYELTHQAGAVGSIWVAEYAPIFLLGPFAGVFVDRWNRRTTMLTADIARAALTLIPLLVAGALRLPAIYVSVFVLGAFSRFFMPAKAALLQVIVPEEQRGQAASVSQTLMAISFILGPAIATPLYSLFGPTIALTINALSFGVSALCVSLMRVPREQLHPYAYQAQEANSQQGLQLVLREFQEGLTFVRKTRTLLILILVSLLAMLGAGALNSLDIVFVAQRLHSPTSLYGTLMAAGGVGVLVGAVVCGLLGKRITPKAMVSWGVMFLGIGLIVYSFQTIFLGAVILNFLICIPQAGLNIGFGPLIMGVTPGKMMGRVQSVLDTSMFGFSLLSATLASFLGQLVRVDILFGLCGGLIVLAGILSLFLLPAHEGQPETAMVAENAGDLHS</sequence>
<feature type="transmembrane region" description="Helical" evidence="8">
    <location>
        <begin position="289"/>
        <end position="311"/>
    </location>
</feature>
<feature type="transmembrane region" description="Helical" evidence="8">
    <location>
        <begin position="318"/>
        <end position="337"/>
    </location>
</feature>